<name>A0A5B9VWI5_9BACT</name>
<sequence>MLLSLALYGMLLAAQAQPEGQSAAIEPAHRRNPVYEEALRTGLEIDGRANPLPSPILRDGMDAAAERAALLRVAGSERALADLLRDSVTAPYILKVRDKKAKDATIRLVDLWFVVRADLDALDPAEVAGQSSAKPVEAGNMRFESRLLADDELKAKGKAAAHGRDLSRWYVAITSVLLDRIELHAIDEAVATRSAQSMVIGARTDSGFGADANRWRNVGRDADDGAFRAFQGGLSYTKVSRLKDPAGALLVEFHAAFSEPEAWFRGAPILRSKFSLIAQDQIRSLRRELLRNRPKGAATSSGAR</sequence>
<gene>
    <name evidence="1" type="ORF">OJF2_10870</name>
</gene>
<reference evidence="1 2" key="1">
    <citation type="submission" date="2019-08" db="EMBL/GenBank/DDBJ databases">
        <title>Deep-cultivation of Planctomycetes and their phenomic and genomic characterization uncovers novel biology.</title>
        <authorList>
            <person name="Wiegand S."/>
            <person name="Jogler M."/>
            <person name="Boedeker C."/>
            <person name="Pinto D."/>
            <person name="Vollmers J."/>
            <person name="Rivas-Marin E."/>
            <person name="Kohn T."/>
            <person name="Peeters S.H."/>
            <person name="Heuer A."/>
            <person name="Rast P."/>
            <person name="Oberbeckmann S."/>
            <person name="Bunk B."/>
            <person name="Jeske O."/>
            <person name="Meyerdierks A."/>
            <person name="Storesund J.E."/>
            <person name="Kallscheuer N."/>
            <person name="Luecker S."/>
            <person name="Lage O.M."/>
            <person name="Pohl T."/>
            <person name="Merkel B.J."/>
            <person name="Hornburger P."/>
            <person name="Mueller R.-W."/>
            <person name="Bruemmer F."/>
            <person name="Labrenz M."/>
            <person name="Spormann A.M."/>
            <person name="Op den Camp H."/>
            <person name="Overmann J."/>
            <person name="Amann R."/>
            <person name="Jetten M.S.M."/>
            <person name="Mascher T."/>
            <person name="Medema M.H."/>
            <person name="Devos D.P."/>
            <person name="Kaster A.-K."/>
            <person name="Ovreas L."/>
            <person name="Rohde M."/>
            <person name="Galperin M.Y."/>
            <person name="Jogler C."/>
        </authorList>
    </citation>
    <scope>NUCLEOTIDE SEQUENCE [LARGE SCALE GENOMIC DNA]</scope>
    <source>
        <strain evidence="1 2">OJF2</strain>
    </source>
</reference>
<organism evidence="1 2">
    <name type="scientific">Aquisphaera giovannonii</name>
    <dbReference type="NCBI Taxonomy" id="406548"/>
    <lineage>
        <taxon>Bacteria</taxon>
        <taxon>Pseudomonadati</taxon>
        <taxon>Planctomycetota</taxon>
        <taxon>Planctomycetia</taxon>
        <taxon>Isosphaerales</taxon>
        <taxon>Isosphaeraceae</taxon>
        <taxon>Aquisphaera</taxon>
    </lineage>
</organism>
<accession>A0A5B9VWI5</accession>
<proteinExistence type="predicted"/>
<protein>
    <submittedName>
        <fullName evidence="1">Uncharacterized protein</fullName>
    </submittedName>
</protein>
<dbReference type="Proteomes" id="UP000324233">
    <property type="component" value="Chromosome"/>
</dbReference>
<dbReference type="KEGG" id="agv:OJF2_10870"/>
<evidence type="ECO:0000313" key="2">
    <source>
        <dbReference type="Proteomes" id="UP000324233"/>
    </source>
</evidence>
<dbReference type="AlphaFoldDB" id="A0A5B9VWI5"/>
<dbReference type="EMBL" id="CP042997">
    <property type="protein sequence ID" value="QEH32608.1"/>
    <property type="molecule type" value="Genomic_DNA"/>
</dbReference>
<evidence type="ECO:0000313" key="1">
    <source>
        <dbReference type="EMBL" id="QEH32608.1"/>
    </source>
</evidence>
<keyword evidence="2" id="KW-1185">Reference proteome</keyword>